<dbReference type="RefSeq" id="WP_151624868.1">
    <property type="nucleotide sequence ID" value="NZ_WBPG01000008.1"/>
</dbReference>
<dbReference type="PROSITE" id="PS50104">
    <property type="entry name" value="TIR"/>
    <property type="match status" value="1"/>
</dbReference>
<organism evidence="2 3">
    <name type="scientific">Bacillus luti</name>
    <dbReference type="NCBI Taxonomy" id="2026191"/>
    <lineage>
        <taxon>Bacteria</taxon>
        <taxon>Bacillati</taxon>
        <taxon>Bacillota</taxon>
        <taxon>Bacilli</taxon>
        <taxon>Bacillales</taxon>
        <taxon>Bacillaceae</taxon>
        <taxon>Bacillus</taxon>
        <taxon>Bacillus cereus group</taxon>
    </lineage>
</organism>
<dbReference type="InterPro" id="IPR016024">
    <property type="entry name" value="ARM-type_fold"/>
</dbReference>
<comment type="caution">
    <text evidence="2">The sequence shown here is derived from an EMBL/GenBank/DDBJ whole genome shotgun (WGS) entry which is preliminary data.</text>
</comment>
<dbReference type="Gene3D" id="3.40.50.10140">
    <property type="entry name" value="Toll/interleukin-1 receptor homology (TIR) domain"/>
    <property type="match status" value="1"/>
</dbReference>
<dbReference type="InterPro" id="IPR049050">
    <property type="entry name" value="nSTAND3"/>
</dbReference>
<dbReference type="SUPFAM" id="SSF52200">
    <property type="entry name" value="Toll/Interleukin receptor TIR domain"/>
    <property type="match status" value="1"/>
</dbReference>
<feature type="domain" description="TIR" evidence="1">
    <location>
        <begin position="1"/>
        <end position="135"/>
    </location>
</feature>
<dbReference type="Proteomes" id="UP000470409">
    <property type="component" value="Unassembled WGS sequence"/>
</dbReference>
<protein>
    <submittedName>
        <fullName evidence="2">Toll/interleukin-1 receptor domain-containing protein</fullName>
    </submittedName>
</protein>
<dbReference type="Pfam" id="PF13676">
    <property type="entry name" value="TIR_2"/>
    <property type="match status" value="1"/>
</dbReference>
<dbReference type="EMBL" id="WBPG01000008">
    <property type="protein sequence ID" value="KAB2444906.1"/>
    <property type="molecule type" value="Genomic_DNA"/>
</dbReference>
<sequence>MEKVFISYSTKDASIADMLCSKLTGAEIEYWFAPKDIPVGGVYSKHIVQGLQECSCVLLILSENARRSEHVENEVELAFNYKKRIIPFRVDDSKLGSFFEYFIKKVSWFDAAVGEIEEHADELIVKIKESLAYDSLEATVNESEFYYEMIPSDISKEEGPSFSLNMSNKLFEIKDSEIDKISNIYEKTSNFSECLQELKKNHILFLHNEQAIGKYTTAIALANELNIESMYQFFPDMRWEQLVSTMLKENTVFIIDHITYDSLQGLQDPVIKQMIDSLKNHNSYFIITVNIDKEEINNDIQKHMKFCPIPNEKEQIIKKHVGLLNKVDSEIEAVNHLLKKNEIKQYIDLVFVPRDAEYFSERVLCLLNGKIQEDDLLAVLRQNINERIEKLLHENSGIRKYTMLLALSIFNGMEYQFIGESAGRLRKMLEQELEIKDEIQVGSTLTTPVKQEIKQLGGVLYHAQTYSHLGVLPTTCAKFKYEEDARAILLESWKSYFTPELKNVFMKWLMEEAMGSNKKINKRILETIAVLCKEDFLFIYNVTISNWAGQKKYIYNMKVIQLFLLLLQDKDNMVLVSRVLRYWTASNNYNFKKTAARVYGTKIGMMMYPQALAGLKEIFNKSNAALQDIAWESIENLFRLGENKTGYHGALFAFLRSWVQEESLSTSRRGKLLELVILLICTLSPDMLVYLFTNKHIRSMSLVPIISACLGNEETRINTTKWIQNVFKKLENRGEVHQDLCEFMKELFIEGGDRIETKMRIILERLVESEQHYIISPVIPEIIEIQRGRKNDIY</sequence>
<dbReference type="SUPFAM" id="SSF52540">
    <property type="entry name" value="P-loop containing nucleoside triphosphate hydrolases"/>
    <property type="match status" value="1"/>
</dbReference>
<dbReference type="SUPFAM" id="SSF48371">
    <property type="entry name" value="ARM repeat"/>
    <property type="match status" value="1"/>
</dbReference>
<keyword evidence="2" id="KW-0675">Receptor</keyword>
<evidence type="ECO:0000313" key="3">
    <source>
        <dbReference type="Proteomes" id="UP000470409"/>
    </source>
</evidence>
<evidence type="ECO:0000259" key="1">
    <source>
        <dbReference type="PROSITE" id="PS50104"/>
    </source>
</evidence>
<dbReference type="GO" id="GO:0007165">
    <property type="term" value="P:signal transduction"/>
    <property type="evidence" value="ECO:0007669"/>
    <property type="project" value="InterPro"/>
</dbReference>
<name>A0A7V7SAS6_9BACI</name>
<evidence type="ECO:0000313" key="2">
    <source>
        <dbReference type="EMBL" id="KAB2444906.1"/>
    </source>
</evidence>
<dbReference type="InterPro" id="IPR027417">
    <property type="entry name" value="P-loop_NTPase"/>
</dbReference>
<dbReference type="InterPro" id="IPR000157">
    <property type="entry name" value="TIR_dom"/>
</dbReference>
<reference evidence="2 3" key="1">
    <citation type="submission" date="2019-10" db="EMBL/GenBank/DDBJ databases">
        <title>Bacillus from the desert of Cuatro Cinegas, Coahuila.</title>
        <authorList>
            <person name="Olmedo-Alvarez G."/>
            <person name="Saldana S."/>
            <person name="Barcelo D."/>
        </authorList>
    </citation>
    <scope>NUCLEOTIDE SEQUENCE [LARGE SCALE GENOMIC DNA]</scope>
    <source>
        <strain evidence="2 3">CH155b_5T</strain>
    </source>
</reference>
<gene>
    <name evidence="2" type="ORF">F8163_06890</name>
</gene>
<dbReference type="InterPro" id="IPR035897">
    <property type="entry name" value="Toll_tir_struct_dom_sf"/>
</dbReference>
<accession>A0A7V7SAS6</accession>
<proteinExistence type="predicted"/>
<dbReference type="Pfam" id="PF20720">
    <property type="entry name" value="nSTAND3"/>
    <property type="match status" value="1"/>
</dbReference>
<dbReference type="AlphaFoldDB" id="A0A7V7SAS6"/>